<keyword evidence="9" id="KW-1185">Reference proteome</keyword>
<dbReference type="InterPro" id="IPR000905">
    <property type="entry name" value="Gcp-like_dom"/>
</dbReference>
<dbReference type="EMBL" id="JAHUTI010041140">
    <property type="protein sequence ID" value="MED6245714.1"/>
    <property type="molecule type" value="Genomic_DNA"/>
</dbReference>
<dbReference type="PROSITE" id="PS01016">
    <property type="entry name" value="GLYCOPROTEASE"/>
    <property type="match status" value="1"/>
</dbReference>
<accession>A0ABU7B7F1</accession>
<dbReference type="Pfam" id="PF00814">
    <property type="entry name" value="TsaD"/>
    <property type="match status" value="1"/>
</dbReference>
<reference evidence="8 9" key="1">
    <citation type="submission" date="2021-07" db="EMBL/GenBank/DDBJ databases">
        <authorList>
            <person name="Palmer J.M."/>
        </authorList>
    </citation>
    <scope>NUCLEOTIDE SEQUENCE [LARGE SCALE GENOMIC DNA]</scope>
    <source>
        <strain evidence="8 9">AT_MEX2019</strain>
        <tissue evidence="8">Muscle</tissue>
    </source>
</reference>
<evidence type="ECO:0000256" key="1">
    <source>
        <dbReference type="ARBA" id="ARBA00012156"/>
    </source>
</evidence>
<proteinExistence type="predicted"/>
<keyword evidence="2" id="KW-0808">Transferase</keyword>
<sequence length="196" mass="21301">MTVVIGFEGSANKIGIGIIRDGEVLSNPRRTYITPPGQGFMPSDTARHHRAVILTVLKEALEQAELKPADIDCVAYTKGPGMGAPLVTVAIVARTVAQLWGKPLLGVNHCIGHIEMGRLITKANNPTVLYVSGGNTQCLENLEADGNKETWDIYFFALAIIRTYPQGISFRFILGRYGNDLGTVDENGSYYSKTFA</sequence>
<evidence type="ECO:0000313" key="8">
    <source>
        <dbReference type="EMBL" id="MED6245714.1"/>
    </source>
</evidence>
<evidence type="ECO:0000256" key="2">
    <source>
        <dbReference type="ARBA" id="ARBA00022679"/>
    </source>
</evidence>
<comment type="catalytic activity">
    <reaction evidence="6">
        <text>L-threonylcarbamoyladenylate + adenosine(37) in tRNA = N(6)-L-threonylcarbamoyladenosine(37) in tRNA + AMP + H(+)</text>
        <dbReference type="Rhea" id="RHEA:37059"/>
        <dbReference type="Rhea" id="RHEA-COMP:10162"/>
        <dbReference type="Rhea" id="RHEA-COMP:10163"/>
        <dbReference type="ChEBI" id="CHEBI:15378"/>
        <dbReference type="ChEBI" id="CHEBI:73682"/>
        <dbReference type="ChEBI" id="CHEBI:74411"/>
        <dbReference type="ChEBI" id="CHEBI:74418"/>
        <dbReference type="ChEBI" id="CHEBI:456215"/>
        <dbReference type="EC" id="2.3.1.234"/>
    </reaction>
</comment>
<keyword evidence="4" id="KW-0479">Metal-binding</keyword>
<dbReference type="EC" id="2.3.1.234" evidence="1"/>
<feature type="domain" description="Gcp-like" evidence="7">
    <location>
        <begin position="29"/>
        <end position="139"/>
    </location>
</feature>
<gene>
    <name evidence="8" type="ORF">ATANTOWER_006994</name>
</gene>
<evidence type="ECO:0000256" key="3">
    <source>
        <dbReference type="ARBA" id="ARBA00022694"/>
    </source>
</evidence>
<organism evidence="8 9">
    <name type="scientific">Ataeniobius toweri</name>
    <dbReference type="NCBI Taxonomy" id="208326"/>
    <lineage>
        <taxon>Eukaryota</taxon>
        <taxon>Metazoa</taxon>
        <taxon>Chordata</taxon>
        <taxon>Craniata</taxon>
        <taxon>Vertebrata</taxon>
        <taxon>Euteleostomi</taxon>
        <taxon>Actinopterygii</taxon>
        <taxon>Neopterygii</taxon>
        <taxon>Teleostei</taxon>
        <taxon>Neoteleostei</taxon>
        <taxon>Acanthomorphata</taxon>
        <taxon>Ovalentaria</taxon>
        <taxon>Atherinomorphae</taxon>
        <taxon>Cyprinodontiformes</taxon>
        <taxon>Goodeidae</taxon>
        <taxon>Ataeniobius</taxon>
    </lineage>
</organism>
<dbReference type="Gene3D" id="3.30.420.40">
    <property type="match status" value="2"/>
</dbReference>
<keyword evidence="3" id="KW-0819">tRNA processing</keyword>
<evidence type="ECO:0000256" key="5">
    <source>
        <dbReference type="ARBA" id="ARBA00023315"/>
    </source>
</evidence>
<evidence type="ECO:0000259" key="7">
    <source>
        <dbReference type="Pfam" id="PF00814"/>
    </source>
</evidence>
<dbReference type="InterPro" id="IPR017860">
    <property type="entry name" value="Peptidase_M22_CS"/>
</dbReference>
<evidence type="ECO:0000256" key="4">
    <source>
        <dbReference type="ARBA" id="ARBA00022723"/>
    </source>
</evidence>
<dbReference type="InterPro" id="IPR043129">
    <property type="entry name" value="ATPase_NBD"/>
</dbReference>
<dbReference type="PANTHER" id="PTHR11735:SF14">
    <property type="entry name" value="TRNA N6-ADENOSINE THREONYLCARBAMOYLTRANSFERASE"/>
    <property type="match status" value="1"/>
</dbReference>
<dbReference type="SUPFAM" id="SSF53067">
    <property type="entry name" value="Actin-like ATPase domain"/>
    <property type="match status" value="1"/>
</dbReference>
<evidence type="ECO:0000256" key="6">
    <source>
        <dbReference type="ARBA" id="ARBA00048117"/>
    </source>
</evidence>
<keyword evidence="5" id="KW-0012">Acyltransferase</keyword>
<comment type="caution">
    <text evidence="8">The sequence shown here is derived from an EMBL/GenBank/DDBJ whole genome shotgun (WGS) entry which is preliminary data.</text>
</comment>
<name>A0ABU7B7F1_9TELE</name>
<dbReference type="PRINTS" id="PR00789">
    <property type="entry name" value="OSIALOPTASE"/>
</dbReference>
<evidence type="ECO:0000313" key="9">
    <source>
        <dbReference type="Proteomes" id="UP001345963"/>
    </source>
</evidence>
<dbReference type="Proteomes" id="UP001345963">
    <property type="component" value="Unassembled WGS sequence"/>
</dbReference>
<protein>
    <recommendedName>
        <fullName evidence="1">N(6)-L-threonylcarbamoyladenine synthase</fullName>
        <ecNumber evidence="1">2.3.1.234</ecNumber>
    </recommendedName>
</protein>
<dbReference type="PANTHER" id="PTHR11735">
    <property type="entry name" value="TRNA N6-ADENOSINE THREONYLCARBAMOYLTRANSFERASE"/>
    <property type="match status" value="1"/>
</dbReference>
<dbReference type="InterPro" id="IPR017861">
    <property type="entry name" value="KAE1/TsaD"/>
</dbReference>